<gene>
    <name evidence="1" type="ORF">ACFO3R_21300</name>
</gene>
<dbReference type="EMBL" id="JBHSCF010000034">
    <property type="protein sequence ID" value="MFC4188897.1"/>
    <property type="molecule type" value="Genomic_DNA"/>
</dbReference>
<name>A0ABV8N9P4_9ACTN</name>
<evidence type="ECO:0000313" key="2">
    <source>
        <dbReference type="Proteomes" id="UP001595871"/>
    </source>
</evidence>
<comment type="caution">
    <text evidence="1">The sequence shown here is derived from an EMBL/GenBank/DDBJ whole genome shotgun (WGS) entry which is preliminary data.</text>
</comment>
<reference evidence="2" key="1">
    <citation type="journal article" date="2019" name="Int. J. Syst. Evol. Microbiol.">
        <title>The Global Catalogue of Microorganisms (GCM) 10K type strain sequencing project: providing services to taxonomists for standard genome sequencing and annotation.</title>
        <authorList>
            <consortium name="The Broad Institute Genomics Platform"/>
            <consortium name="The Broad Institute Genome Sequencing Center for Infectious Disease"/>
            <person name="Wu L."/>
            <person name="Ma J."/>
        </authorList>
    </citation>
    <scope>NUCLEOTIDE SEQUENCE [LARGE SCALE GENOMIC DNA]</scope>
    <source>
        <strain evidence="2">CCM 3243</strain>
    </source>
</reference>
<keyword evidence="2" id="KW-1185">Reference proteome</keyword>
<proteinExistence type="predicted"/>
<organism evidence="1 2">
    <name type="scientific">Streptomyces flavovirens</name>
    <dbReference type="NCBI Taxonomy" id="52258"/>
    <lineage>
        <taxon>Bacteria</taxon>
        <taxon>Bacillati</taxon>
        <taxon>Actinomycetota</taxon>
        <taxon>Actinomycetes</taxon>
        <taxon>Kitasatosporales</taxon>
        <taxon>Streptomycetaceae</taxon>
        <taxon>Streptomyces</taxon>
    </lineage>
</organism>
<sequence length="97" mass="10534">MTGKESRHWTDNNKDTVATTVKLSGCTVSGASSFKSATLQLKKERTALPDTVVARHDNACNTSNYGRQGKGGYYFNLSRINGVDSGIKIWATASVKY</sequence>
<dbReference type="RefSeq" id="WP_200692678.1">
    <property type="nucleotide sequence ID" value="NZ_BAAAYA010000005.1"/>
</dbReference>
<evidence type="ECO:0000313" key="1">
    <source>
        <dbReference type="EMBL" id="MFC4188897.1"/>
    </source>
</evidence>
<accession>A0ABV8N9P4</accession>
<protein>
    <submittedName>
        <fullName evidence="1">Uncharacterized protein</fullName>
    </submittedName>
</protein>
<dbReference type="Proteomes" id="UP001595871">
    <property type="component" value="Unassembled WGS sequence"/>
</dbReference>